<accession>X1KUR4</accession>
<protein>
    <submittedName>
        <fullName evidence="4">Uncharacterized protein</fullName>
    </submittedName>
</protein>
<dbReference type="InterPro" id="IPR006259">
    <property type="entry name" value="Adenyl_kin_sub"/>
</dbReference>
<keyword evidence="2" id="KW-0547">Nucleotide-binding</keyword>
<dbReference type="Pfam" id="PF00406">
    <property type="entry name" value="ADK"/>
    <property type="match status" value="1"/>
</dbReference>
<keyword evidence="1" id="KW-0808">Transferase</keyword>
<dbReference type="Gene3D" id="3.40.50.300">
    <property type="entry name" value="P-loop containing nucleotide triphosphate hydrolases"/>
    <property type="match status" value="1"/>
</dbReference>
<feature type="non-terminal residue" evidence="4">
    <location>
        <position position="157"/>
    </location>
</feature>
<evidence type="ECO:0000313" key="4">
    <source>
        <dbReference type="EMBL" id="GAH85718.1"/>
    </source>
</evidence>
<sequence>MKYVLFGPPGGGKGTFAGQIKRFLPKIPHISTGDIFRENLRNKTELGLKAKKYMDDGALVPDDVVTDMIKDRLSQNDVKENGFLLDGFPRTIEQAEALDEITDIDAFLLLEVSRDIIMKRLTGRVSCPKCNEIYNIYTLPPKKEGICDKCGAELKHR</sequence>
<gene>
    <name evidence="4" type="ORF">S03H2_61719</name>
</gene>
<evidence type="ECO:0000256" key="2">
    <source>
        <dbReference type="ARBA" id="ARBA00022741"/>
    </source>
</evidence>
<dbReference type="InterPro" id="IPR000850">
    <property type="entry name" value="Adenylat/UMP-CMP_kin"/>
</dbReference>
<dbReference type="PANTHER" id="PTHR23359">
    <property type="entry name" value="NUCLEOTIDE KINASE"/>
    <property type="match status" value="1"/>
</dbReference>
<reference evidence="4" key="1">
    <citation type="journal article" date="2014" name="Front. Microbiol.">
        <title>High frequency of phylogenetically diverse reductive dehalogenase-homologous genes in deep subseafloor sedimentary metagenomes.</title>
        <authorList>
            <person name="Kawai M."/>
            <person name="Futagami T."/>
            <person name="Toyoda A."/>
            <person name="Takaki Y."/>
            <person name="Nishi S."/>
            <person name="Hori S."/>
            <person name="Arai W."/>
            <person name="Tsubouchi T."/>
            <person name="Morono Y."/>
            <person name="Uchiyama I."/>
            <person name="Ito T."/>
            <person name="Fujiyama A."/>
            <person name="Inagaki F."/>
            <person name="Takami H."/>
        </authorList>
    </citation>
    <scope>NUCLEOTIDE SEQUENCE</scope>
    <source>
        <strain evidence="4">Expedition CK06-06</strain>
    </source>
</reference>
<dbReference type="InterPro" id="IPR027417">
    <property type="entry name" value="P-loop_NTPase"/>
</dbReference>
<name>X1KUR4_9ZZZZ</name>
<dbReference type="NCBIfam" id="TIGR01351">
    <property type="entry name" value="adk"/>
    <property type="match status" value="1"/>
</dbReference>
<dbReference type="GO" id="GO:0005524">
    <property type="term" value="F:ATP binding"/>
    <property type="evidence" value="ECO:0007669"/>
    <property type="project" value="InterPro"/>
</dbReference>
<comment type="caution">
    <text evidence="4">The sequence shown here is derived from an EMBL/GenBank/DDBJ whole genome shotgun (WGS) entry which is preliminary data.</text>
</comment>
<dbReference type="EMBL" id="BARU01039858">
    <property type="protein sequence ID" value="GAH85718.1"/>
    <property type="molecule type" value="Genomic_DNA"/>
</dbReference>
<dbReference type="GO" id="GO:0004017">
    <property type="term" value="F:AMP kinase activity"/>
    <property type="evidence" value="ECO:0007669"/>
    <property type="project" value="InterPro"/>
</dbReference>
<evidence type="ECO:0000256" key="1">
    <source>
        <dbReference type="ARBA" id="ARBA00022679"/>
    </source>
</evidence>
<dbReference type="AlphaFoldDB" id="X1KUR4"/>
<dbReference type="CDD" id="cd01428">
    <property type="entry name" value="ADK"/>
    <property type="match status" value="1"/>
</dbReference>
<evidence type="ECO:0000256" key="3">
    <source>
        <dbReference type="ARBA" id="ARBA00022777"/>
    </source>
</evidence>
<dbReference type="PROSITE" id="PS00113">
    <property type="entry name" value="ADENYLATE_KINASE"/>
    <property type="match status" value="1"/>
</dbReference>
<dbReference type="HAMAP" id="MF_00235">
    <property type="entry name" value="Adenylate_kinase_Adk"/>
    <property type="match status" value="1"/>
</dbReference>
<keyword evidence="3" id="KW-0418">Kinase</keyword>
<dbReference type="InterPro" id="IPR033690">
    <property type="entry name" value="Adenylat_kinase_CS"/>
</dbReference>
<dbReference type="PRINTS" id="PR00094">
    <property type="entry name" value="ADENYLTKNASE"/>
</dbReference>
<dbReference type="SUPFAM" id="SSF52540">
    <property type="entry name" value="P-loop containing nucleoside triphosphate hydrolases"/>
    <property type="match status" value="1"/>
</dbReference>
<organism evidence="4">
    <name type="scientific">marine sediment metagenome</name>
    <dbReference type="NCBI Taxonomy" id="412755"/>
    <lineage>
        <taxon>unclassified sequences</taxon>
        <taxon>metagenomes</taxon>
        <taxon>ecological metagenomes</taxon>
    </lineage>
</organism>
<proteinExistence type="inferred from homology"/>